<dbReference type="AlphaFoldDB" id="A0A9K3J4U3"/>
<evidence type="ECO:0000313" key="2">
    <source>
        <dbReference type="Proteomes" id="UP000215914"/>
    </source>
</evidence>
<accession>A0A9K3J4U3</accession>
<dbReference type="EMBL" id="MNCJ02000319">
    <property type="protein sequence ID" value="KAF5808469.1"/>
    <property type="molecule type" value="Genomic_DNA"/>
</dbReference>
<reference evidence="1" key="2">
    <citation type="submission" date="2020-06" db="EMBL/GenBank/DDBJ databases">
        <title>Helianthus annuus Genome sequencing and assembly Release 2.</title>
        <authorList>
            <person name="Gouzy J."/>
            <person name="Langlade N."/>
            <person name="Munos S."/>
        </authorList>
    </citation>
    <scope>NUCLEOTIDE SEQUENCE</scope>
    <source>
        <tissue evidence="1">Leaves</tissue>
    </source>
</reference>
<organism evidence="1 2">
    <name type="scientific">Helianthus annuus</name>
    <name type="common">Common sunflower</name>
    <dbReference type="NCBI Taxonomy" id="4232"/>
    <lineage>
        <taxon>Eukaryota</taxon>
        <taxon>Viridiplantae</taxon>
        <taxon>Streptophyta</taxon>
        <taxon>Embryophyta</taxon>
        <taxon>Tracheophyta</taxon>
        <taxon>Spermatophyta</taxon>
        <taxon>Magnoliopsida</taxon>
        <taxon>eudicotyledons</taxon>
        <taxon>Gunneridae</taxon>
        <taxon>Pentapetalae</taxon>
        <taxon>asterids</taxon>
        <taxon>campanulids</taxon>
        <taxon>Asterales</taxon>
        <taxon>Asteraceae</taxon>
        <taxon>Asteroideae</taxon>
        <taxon>Heliantheae alliance</taxon>
        <taxon>Heliantheae</taxon>
        <taxon>Helianthus</taxon>
    </lineage>
</organism>
<dbReference type="Gramene" id="mRNA:HanXRQr2_Chr04g0145741">
    <property type="protein sequence ID" value="mRNA:HanXRQr2_Chr04g0145741"/>
    <property type="gene ID" value="HanXRQr2_Chr04g0145741"/>
</dbReference>
<protein>
    <submittedName>
        <fullName evidence="1">Topless family protein</fullName>
    </submittedName>
</protein>
<dbReference type="InterPro" id="IPR027728">
    <property type="entry name" value="Topless_fam"/>
</dbReference>
<proteinExistence type="predicted"/>
<comment type="caution">
    <text evidence="1">The sequence shown here is derived from an EMBL/GenBank/DDBJ whole genome shotgun (WGS) entry which is preliminary data.</text>
</comment>
<name>A0A9K3J4U3_HELAN</name>
<dbReference type="PANTHER" id="PTHR44083:SF45">
    <property type="entry name" value="TOPLESS-RELATED PROTEIN 1"/>
    <property type="match status" value="1"/>
</dbReference>
<reference evidence="1" key="1">
    <citation type="journal article" date="2017" name="Nature">
        <title>The sunflower genome provides insights into oil metabolism, flowering and Asterid evolution.</title>
        <authorList>
            <person name="Badouin H."/>
            <person name="Gouzy J."/>
            <person name="Grassa C.J."/>
            <person name="Murat F."/>
            <person name="Staton S.E."/>
            <person name="Cottret L."/>
            <person name="Lelandais-Briere C."/>
            <person name="Owens G.L."/>
            <person name="Carrere S."/>
            <person name="Mayjonade B."/>
            <person name="Legrand L."/>
            <person name="Gill N."/>
            <person name="Kane N.C."/>
            <person name="Bowers J.E."/>
            <person name="Hubner S."/>
            <person name="Bellec A."/>
            <person name="Berard A."/>
            <person name="Berges H."/>
            <person name="Blanchet N."/>
            <person name="Boniface M.C."/>
            <person name="Brunel D."/>
            <person name="Catrice O."/>
            <person name="Chaidir N."/>
            <person name="Claudel C."/>
            <person name="Donnadieu C."/>
            <person name="Faraut T."/>
            <person name="Fievet G."/>
            <person name="Helmstetter N."/>
            <person name="King M."/>
            <person name="Knapp S.J."/>
            <person name="Lai Z."/>
            <person name="Le Paslier M.C."/>
            <person name="Lippi Y."/>
            <person name="Lorenzon L."/>
            <person name="Mandel J.R."/>
            <person name="Marage G."/>
            <person name="Marchand G."/>
            <person name="Marquand E."/>
            <person name="Bret-Mestries E."/>
            <person name="Morien E."/>
            <person name="Nambeesan S."/>
            <person name="Nguyen T."/>
            <person name="Pegot-Espagnet P."/>
            <person name="Pouilly N."/>
            <person name="Raftis F."/>
            <person name="Sallet E."/>
            <person name="Schiex T."/>
            <person name="Thomas J."/>
            <person name="Vandecasteele C."/>
            <person name="Vares D."/>
            <person name="Vear F."/>
            <person name="Vautrin S."/>
            <person name="Crespi M."/>
            <person name="Mangin B."/>
            <person name="Burke J.M."/>
            <person name="Salse J."/>
            <person name="Munos S."/>
            <person name="Vincourt P."/>
            <person name="Rieseberg L.H."/>
            <person name="Langlade N.B."/>
        </authorList>
    </citation>
    <scope>NUCLEOTIDE SEQUENCE</scope>
    <source>
        <tissue evidence="1">Leaves</tissue>
    </source>
</reference>
<dbReference type="PANTHER" id="PTHR44083">
    <property type="entry name" value="TOPLESS-RELATED PROTEIN 1-RELATED"/>
    <property type="match status" value="1"/>
</dbReference>
<evidence type="ECO:0000313" key="1">
    <source>
        <dbReference type="EMBL" id="KAF5808469.1"/>
    </source>
</evidence>
<keyword evidence="2" id="KW-1185">Reference proteome</keyword>
<dbReference type="Proteomes" id="UP000215914">
    <property type="component" value="Unassembled WGS sequence"/>
</dbReference>
<dbReference type="GO" id="GO:0006355">
    <property type="term" value="P:regulation of DNA-templated transcription"/>
    <property type="evidence" value="ECO:0007669"/>
    <property type="project" value="InterPro"/>
</dbReference>
<sequence length="75" mass="8601">MLSLDGKIKAWLYNNMGSQVDYESPGRWCTIIAYSADGTRLFSCWTSKERESHIVEWNESEGAVKEHFLVSVNDL</sequence>
<gene>
    <name evidence="1" type="ORF">HanXRQr2_Chr04g0145741</name>
</gene>